<gene>
    <name evidence="1" type="ORF">ECPE_LOCUS5343</name>
</gene>
<dbReference type="WBParaSite" id="ECPE_0000535601-mRNA-1">
    <property type="protein sequence ID" value="ECPE_0000535601-mRNA-1"/>
    <property type="gene ID" value="ECPE_0000535601"/>
</dbReference>
<name>A0A183AEF8_9TREM</name>
<dbReference type="Gene3D" id="2.60.40.60">
    <property type="entry name" value="Cadherins"/>
    <property type="match status" value="1"/>
</dbReference>
<evidence type="ECO:0000313" key="3">
    <source>
        <dbReference type="WBParaSite" id="ECPE_0000535601-mRNA-1"/>
    </source>
</evidence>
<organism evidence="3">
    <name type="scientific">Echinostoma caproni</name>
    <dbReference type="NCBI Taxonomy" id="27848"/>
    <lineage>
        <taxon>Eukaryota</taxon>
        <taxon>Metazoa</taxon>
        <taxon>Spiralia</taxon>
        <taxon>Lophotrochozoa</taxon>
        <taxon>Platyhelminthes</taxon>
        <taxon>Trematoda</taxon>
        <taxon>Digenea</taxon>
        <taxon>Plagiorchiida</taxon>
        <taxon>Echinostomata</taxon>
        <taxon>Echinostomatoidea</taxon>
        <taxon>Echinostomatidae</taxon>
        <taxon>Echinostoma</taxon>
    </lineage>
</organism>
<dbReference type="OrthoDB" id="6322824at2759"/>
<dbReference type="Proteomes" id="UP000272942">
    <property type="component" value="Unassembled WGS sequence"/>
</dbReference>
<dbReference type="EMBL" id="UZAN01042196">
    <property type="protein sequence ID" value="VDP75267.1"/>
    <property type="molecule type" value="Genomic_DNA"/>
</dbReference>
<protein>
    <submittedName>
        <fullName evidence="3">Cadherin domain-containing protein</fullName>
    </submittedName>
</protein>
<dbReference type="AlphaFoldDB" id="A0A183AEF8"/>
<accession>A0A183AEF8</accession>
<dbReference type="InterPro" id="IPR015919">
    <property type="entry name" value="Cadherin-like_sf"/>
</dbReference>
<dbReference type="SUPFAM" id="SSF49313">
    <property type="entry name" value="Cadherin-like"/>
    <property type="match status" value="1"/>
</dbReference>
<sequence length="517" mass="55772">MRRIFIWSFLKLEELTDLDKSTFPFLNTVNNGPQFSQEVYYFVVNTRSVDNVVGTLHATDLDDLSVECGRLQFVLPGTSTNLMVDPNSGVVLLNTSYTSPKLPQHVVVMVQNPAPFDQLTDTAIILLTNDFSLFQIDIGFSEMGPFGVSEKLRRSKRQTIAAPTATTITLARFTPTSSIAVCPGCYWVMKIMVYTKSGLSSPNIEIYGPAANFVPMGYIQDVTTTIGIMCANIATSATAGFVLEDFAFEINYKVVVKTTATNGTRTTVGASLSALNSVYAGYINLTVGPPLQPSLFALNCPTSPVFVGSVLKLSYSLFAPLQLADYSFIITSSSGSVSIQDASATFGTAFIAQPGLLTKNRWDRYQTRTATTNRMEISIFGMNNTLAWDAAGSQSAESVTIDVYAQVSPLANSFASVEVIAGFPQNLQLSATCALNISARANAWTQNPAVVLTSTAPAGAIDTYKSENTTIRLDFPPNSVQSYYVEVEMQQTDVAEFGYAIITQVGSSLTSFIAGVS</sequence>
<proteinExistence type="predicted"/>
<keyword evidence="2" id="KW-1185">Reference proteome</keyword>
<evidence type="ECO:0000313" key="1">
    <source>
        <dbReference type="EMBL" id="VDP75267.1"/>
    </source>
</evidence>
<reference evidence="3" key="1">
    <citation type="submission" date="2016-06" db="UniProtKB">
        <authorList>
            <consortium name="WormBaseParasite"/>
        </authorList>
    </citation>
    <scope>IDENTIFICATION</scope>
</reference>
<evidence type="ECO:0000313" key="2">
    <source>
        <dbReference type="Proteomes" id="UP000272942"/>
    </source>
</evidence>
<reference evidence="1 2" key="2">
    <citation type="submission" date="2018-11" db="EMBL/GenBank/DDBJ databases">
        <authorList>
            <consortium name="Pathogen Informatics"/>
        </authorList>
    </citation>
    <scope>NUCLEOTIDE SEQUENCE [LARGE SCALE GENOMIC DNA]</scope>
    <source>
        <strain evidence="1 2">Egypt</strain>
    </source>
</reference>
<dbReference type="GO" id="GO:0016020">
    <property type="term" value="C:membrane"/>
    <property type="evidence" value="ECO:0007669"/>
    <property type="project" value="InterPro"/>
</dbReference>
<dbReference type="GO" id="GO:0005509">
    <property type="term" value="F:calcium ion binding"/>
    <property type="evidence" value="ECO:0007669"/>
    <property type="project" value="InterPro"/>
</dbReference>